<dbReference type="PATRIC" id="fig|634498.28.peg.1645"/>
<dbReference type="EMBL" id="CP001719">
    <property type="protein sequence ID" value="ADC47494.1"/>
    <property type="molecule type" value="Genomic_DNA"/>
</dbReference>
<dbReference type="GeneID" id="8771305"/>
<evidence type="ECO:0000313" key="3">
    <source>
        <dbReference type="Proteomes" id="UP000008680"/>
    </source>
</evidence>
<dbReference type="AlphaFoldDB" id="D3E4V0"/>
<feature type="region of interest" description="Disordered" evidence="1">
    <location>
        <begin position="62"/>
        <end position="81"/>
    </location>
</feature>
<evidence type="ECO:0000313" key="2">
    <source>
        <dbReference type="EMBL" id="ADC47494.1"/>
    </source>
</evidence>
<accession>D3E4V0</accession>
<sequence>MTFGNDKENIFVKNVVDYGDLSKSDRSSNLGRFFPNRQSPKSDFDSVPSSIDEKIINILTFKDEGDSNGSNNDGTSDDSVDGVDYSLFDEELEYICSLGFNPFEEGGINRDSLEEHFNPYLENHPEELAFLSVFEDFTLVQMNFSDMIKEVYFEE</sequence>
<protein>
    <submittedName>
        <fullName evidence="2">Uncharacterized protein</fullName>
    </submittedName>
</protein>
<dbReference type="RefSeq" id="WP_012956442.1">
    <property type="nucleotide sequence ID" value="NC_013790.1"/>
</dbReference>
<proteinExistence type="predicted"/>
<keyword evidence="3" id="KW-1185">Reference proteome</keyword>
<feature type="region of interest" description="Disordered" evidence="1">
    <location>
        <begin position="20"/>
        <end position="48"/>
    </location>
</feature>
<organism evidence="2 3">
    <name type="scientific">Methanobrevibacter ruminantium (strain ATCC 35063 / DSM 1093 / JCM 13430 / OCM 146 / M1)</name>
    <name type="common">Methanobacterium ruminantium</name>
    <dbReference type="NCBI Taxonomy" id="634498"/>
    <lineage>
        <taxon>Archaea</taxon>
        <taxon>Methanobacteriati</taxon>
        <taxon>Methanobacteriota</taxon>
        <taxon>Methanomada group</taxon>
        <taxon>Methanobacteria</taxon>
        <taxon>Methanobacteriales</taxon>
        <taxon>Methanobacteriaceae</taxon>
        <taxon>Methanobrevibacter</taxon>
    </lineage>
</organism>
<evidence type="ECO:0000256" key="1">
    <source>
        <dbReference type="SAM" id="MobiDB-lite"/>
    </source>
</evidence>
<dbReference type="KEGG" id="mru:mru_1644"/>
<dbReference type="Proteomes" id="UP000008680">
    <property type="component" value="Chromosome"/>
</dbReference>
<name>D3E4V0_METRM</name>
<reference evidence="2 3" key="1">
    <citation type="journal article" date="2010" name="PLoS ONE">
        <title>The genome sequence of the rumen methanogen Methanobrevibacter ruminantium reveals new possibilities for controlling ruminant methane emissions.</title>
        <authorList>
            <person name="Leahy S.C."/>
            <person name="Kelly W.J."/>
            <person name="Altermann E."/>
            <person name="Ronimus R.S."/>
            <person name="Yeoman C.J."/>
            <person name="Pacheco D.M."/>
            <person name="Li D."/>
            <person name="Kong Z."/>
            <person name="McTavish S."/>
            <person name="Sang C."/>
            <person name="Lambie S.C."/>
            <person name="Janssen P.H."/>
            <person name="Dey D."/>
            <person name="Attwood G.T."/>
        </authorList>
    </citation>
    <scope>NUCLEOTIDE SEQUENCE [LARGE SCALE GENOMIC DNA]</scope>
    <source>
        <strain evidence="3">ATCC 35063 / DSM 1093 / JCM 13430 / OCM 146 / M1</strain>
    </source>
</reference>
<dbReference type="HOGENOM" id="CLU_1691577_0_0_2"/>
<gene>
    <name evidence="2" type="ordered locus">mru_1644</name>
</gene>